<accession>A0A934NJI3</accession>
<organism evidence="2 3">
    <name type="scientific">Gelidibacter salicanalis</name>
    <dbReference type="NCBI Taxonomy" id="291193"/>
    <lineage>
        <taxon>Bacteria</taxon>
        <taxon>Pseudomonadati</taxon>
        <taxon>Bacteroidota</taxon>
        <taxon>Flavobacteriia</taxon>
        <taxon>Flavobacteriales</taxon>
        <taxon>Flavobacteriaceae</taxon>
        <taxon>Gelidibacter</taxon>
    </lineage>
</organism>
<evidence type="ECO:0000313" key="2">
    <source>
        <dbReference type="EMBL" id="MBJ7882628.1"/>
    </source>
</evidence>
<feature type="transmembrane region" description="Helical" evidence="1">
    <location>
        <begin position="7"/>
        <end position="26"/>
    </location>
</feature>
<name>A0A934NJI3_9FLAO</name>
<proteinExistence type="predicted"/>
<dbReference type="AlphaFoldDB" id="A0A934NJI3"/>
<keyword evidence="1" id="KW-0812">Transmembrane</keyword>
<evidence type="ECO:0000313" key="3">
    <source>
        <dbReference type="Proteomes" id="UP000662373"/>
    </source>
</evidence>
<dbReference type="RefSeq" id="WP_199602851.1">
    <property type="nucleotide sequence ID" value="NZ_JAEHJZ010000050.1"/>
</dbReference>
<gene>
    <name evidence="2" type="ORF">JEM65_18485</name>
</gene>
<comment type="caution">
    <text evidence="2">The sequence shown here is derived from an EMBL/GenBank/DDBJ whole genome shotgun (WGS) entry which is preliminary data.</text>
</comment>
<sequence>MNRPLKITLITILTLLVIGIVGYFVANAMISSKLEKFLKEDLPETISVDYKSVDVDVWRGSVVMVGPKITNRGSHTSQINSELILDTLLVDGFGYWNYLVNDNIYVESIQLRSPKLLYNHNSAIPKDEYKYSALEQLKQDVKVGRFNIQNGELHIKNIETDSLLLHTKNLTANVMDIQVNAASVKRRIPFNYGDYNLSYNDLFYVVGDYENLSVASATITQDKAAFNQLHLYTKYSMAKMTQMISVERDHFDVTIPSLVLEAQEFGYEQDSIFYFKSPKIILDSPEMRIYRNKLVADDFTRKNLYSKTLRELTFNLTLSEVSLKNASIVYSEKVNAEMEAGKISFTEMNADIKNISNTYASPEKTRLKIDAIFMAKTPIKVDWSFDVNDVNDAFVFKVDIGRLPAPDLNPFSKPNLKVQFEGELLKTYATISGDANTSRVDMRVNYEEFKVIVLTKEGKDKNKVLSAIANLFIKKDSNSSSDGFREGFKVGIERNHTKSIFNFLWLSIRSGLISVLTGDGKK</sequence>
<keyword evidence="3" id="KW-1185">Reference proteome</keyword>
<evidence type="ECO:0008006" key="4">
    <source>
        <dbReference type="Google" id="ProtNLM"/>
    </source>
</evidence>
<reference evidence="2 3" key="1">
    <citation type="submission" date="2020-09" db="EMBL/GenBank/DDBJ databases">
        <title>Draft genome of Gelidibacter salicanalis PAMC21136.</title>
        <authorList>
            <person name="Park H."/>
        </authorList>
    </citation>
    <scope>NUCLEOTIDE SEQUENCE [LARGE SCALE GENOMIC DNA]</scope>
    <source>
        <strain evidence="2 3">PAMC21136</strain>
    </source>
</reference>
<keyword evidence="1" id="KW-1133">Transmembrane helix</keyword>
<evidence type="ECO:0000256" key="1">
    <source>
        <dbReference type="SAM" id="Phobius"/>
    </source>
</evidence>
<protein>
    <recommendedName>
        <fullName evidence="4">DUF748 domain-containing protein</fullName>
    </recommendedName>
</protein>
<dbReference type="EMBL" id="JAEHJZ010000050">
    <property type="protein sequence ID" value="MBJ7882628.1"/>
    <property type="molecule type" value="Genomic_DNA"/>
</dbReference>
<keyword evidence="1" id="KW-0472">Membrane</keyword>
<dbReference type="Proteomes" id="UP000662373">
    <property type="component" value="Unassembled WGS sequence"/>
</dbReference>